<dbReference type="EMBL" id="CAICTM010000103">
    <property type="protein sequence ID" value="CAB9501279.1"/>
    <property type="molecule type" value="Genomic_DNA"/>
</dbReference>
<gene>
    <name evidence="2" type="ORF">SEMRO_104_G052820.3</name>
</gene>
<proteinExistence type="predicted"/>
<comment type="caution">
    <text evidence="2">The sequence shown here is derived from an EMBL/GenBank/DDBJ whole genome shotgun (WGS) entry which is preliminary data.</text>
</comment>
<feature type="compositionally biased region" description="Low complexity" evidence="1">
    <location>
        <begin position="597"/>
        <end position="619"/>
    </location>
</feature>
<feature type="region of interest" description="Disordered" evidence="1">
    <location>
        <begin position="197"/>
        <end position="222"/>
    </location>
</feature>
<feature type="region of interest" description="Disordered" evidence="1">
    <location>
        <begin position="456"/>
        <end position="526"/>
    </location>
</feature>
<reference evidence="2" key="1">
    <citation type="submission" date="2020-06" db="EMBL/GenBank/DDBJ databases">
        <authorList>
            <consortium name="Plant Systems Biology data submission"/>
        </authorList>
    </citation>
    <scope>NUCLEOTIDE SEQUENCE</scope>
    <source>
        <strain evidence="2">D6</strain>
    </source>
</reference>
<feature type="compositionally biased region" description="Pro residues" evidence="1">
    <location>
        <begin position="274"/>
        <end position="285"/>
    </location>
</feature>
<feature type="region of interest" description="Disordered" evidence="1">
    <location>
        <begin position="592"/>
        <end position="619"/>
    </location>
</feature>
<evidence type="ECO:0000313" key="2">
    <source>
        <dbReference type="EMBL" id="CAB9501279.1"/>
    </source>
</evidence>
<evidence type="ECO:0000256" key="1">
    <source>
        <dbReference type="SAM" id="MobiDB-lite"/>
    </source>
</evidence>
<organism evidence="2 3">
    <name type="scientific">Seminavis robusta</name>
    <dbReference type="NCBI Taxonomy" id="568900"/>
    <lineage>
        <taxon>Eukaryota</taxon>
        <taxon>Sar</taxon>
        <taxon>Stramenopiles</taxon>
        <taxon>Ochrophyta</taxon>
        <taxon>Bacillariophyta</taxon>
        <taxon>Bacillariophyceae</taxon>
        <taxon>Bacillariophycidae</taxon>
        <taxon>Naviculales</taxon>
        <taxon>Naviculaceae</taxon>
        <taxon>Seminavis</taxon>
    </lineage>
</organism>
<sequence length="676" mass="73163">MELATSHTHMYAPAPHQPQHHPQQERVAYHHSTSGGQAPTAMMAMDQEGSSPFLYSRNNGHHYNLPQHQVNNNANSTNNSNNNRPQMSPTFYSRSSPIAIIHNPENPDQAAKLRWQHPMYDTSDDEMDDDEFFQSGVSVQTLTSPTEAPPRVSGPQSLPTSLLRAPKLESQPAQDYRLHHLATLPPPMCLNGSMDVTSSTLKNDHSNNISGSPPRDTNSSTAVISQTYVGKPKYFSSYGSLRESHLTGRFGGTGHNQPEVQHDPDNHNTTVRFEPPPTLIPPRNPPTNLTLIPPRNPPPDLVLPPTAAAADNMQTEDSPAQAATTLPGGGDNSQNSSPAAAKPLSIRDRMMQKAQQQQKEKEESNEQEDGASNNKAASSLSAMLEASEQDYQANDQSRAFQDDLMGSASTAKSAEQSAMERQPALHRSSLGPGILPEGIAQAVAISYSSNLHLFASSHQQQHQTQEPDDRSSSAMLSSSMTGLELLRAASKSKPPERPTSLSILRDATQGSILQRPPPAAAPSDGTQMESFQLISRTMSEPNARTGPPTPSPTTMASPDNTEPPRGMVHLSNGRALIPPSKTTGLSAAIQQHDEAVQRQQQQQPHAQQHSFTQQQQRPQALVGTYSFSTWGTPMAPAPITSTFGSGHNPPYGTHSTGTGHKEPNPETQGAFDMDLE</sequence>
<feature type="region of interest" description="Disordered" evidence="1">
    <location>
        <begin position="539"/>
        <end position="565"/>
    </location>
</feature>
<feature type="compositionally biased region" description="Polar residues" evidence="1">
    <location>
        <begin position="407"/>
        <end position="416"/>
    </location>
</feature>
<feature type="region of interest" description="Disordered" evidence="1">
    <location>
        <begin position="638"/>
        <end position="676"/>
    </location>
</feature>
<feature type="region of interest" description="Disordered" evidence="1">
    <location>
        <begin position="246"/>
        <end position="378"/>
    </location>
</feature>
<name>A0A9N8DEM7_9STRA</name>
<feature type="region of interest" description="Disordered" evidence="1">
    <location>
        <begin position="405"/>
        <end position="430"/>
    </location>
</feature>
<dbReference type="AlphaFoldDB" id="A0A9N8DEM7"/>
<feature type="compositionally biased region" description="Low complexity" evidence="1">
    <location>
        <begin position="71"/>
        <end position="83"/>
    </location>
</feature>
<evidence type="ECO:0000313" key="3">
    <source>
        <dbReference type="Proteomes" id="UP001153069"/>
    </source>
</evidence>
<feature type="region of interest" description="Disordered" evidence="1">
    <location>
        <begin position="1"/>
        <end position="89"/>
    </location>
</feature>
<keyword evidence="3" id="KW-1185">Reference proteome</keyword>
<feature type="compositionally biased region" description="Polar residues" evidence="1">
    <location>
        <begin position="312"/>
        <end position="324"/>
    </location>
</feature>
<accession>A0A9N8DEM7</accession>
<dbReference type="Proteomes" id="UP001153069">
    <property type="component" value="Unassembled WGS sequence"/>
</dbReference>
<feature type="region of interest" description="Disordered" evidence="1">
    <location>
        <begin position="141"/>
        <end position="160"/>
    </location>
</feature>
<protein>
    <submittedName>
        <fullName evidence="2">Uncharacterized protein</fullName>
    </submittedName>
</protein>